<dbReference type="InterPro" id="IPR038080">
    <property type="entry name" value="KapB_sf"/>
</dbReference>
<dbReference type="Gene3D" id="2.30.30.430">
    <property type="entry name" value="Kinase associated protein B domain"/>
    <property type="match status" value="1"/>
</dbReference>
<dbReference type="Pfam" id="PF08810">
    <property type="entry name" value="KapB"/>
    <property type="match status" value="1"/>
</dbReference>
<comment type="caution">
    <text evidence="1">The sequence shown here is derived from an EMBL/GenBank/DDBJ whole genome shotgun (WGS) entry which is preliminary data.</text>
</comment>
<accession>W4QAL2</accession>
<keyword evidence="1" id="KW-0449">Lipoprotein</keyword>
<gene>
    <name evidence="1" type="ORF">JCM9152_431</name>
</gene>
<dbReference type="Proteomes" id="UP000018895">
    <property type="component" value="Unassembled WGS sequence"/>
</dbReference>
<dbReference type="SUPFAM" id="SSF141251">
    <property type="entry name" value="Kinase-associated protein B-like"/>
    <property type="match status" value="1"/>
</dbReference>
<organism evidence="1 2">
    <name type="scientific">Halalkalibacter hemicellulosilyticusJCM 9152</name>
    <dbReference type="NCBI Taxonomy" id="1236971"/>
    <lineage>
        <taxon>Bacteria</taxon>
        <taxon>Bacillati</taxon>
        <taxon>Bacillota</taxon>
        <taxon>Bacilli</taxon>
        <taxon>Bacillales</taxon>
        <taxon>Bacillaceae</taxon>
        <taxon>Halalkalibacter</taxon>
    </lineage>
</organism>
<dbReference type="RefSeq" id="WP_369384507.1">
    <property type="nucleotide sequence ID" value="NZ_BAUU01000002.1"/>
</dbReference>
<protein>
    <submittedName>
        <fullName evidence="1">Lipoprotein</fullName>
    </submittedName>
</protein>
<dbReference type="EMBL" id="BAUU01000002">
    <property type="protein sequence ID" value="GAE29091.1"/>
    <property type="molecule type" value="Genomic_DNA"/>
</dbReference>
<evidence type="ECO:0000313" key="2">
    <source>
        <dbReference type="Proteomes" id="UP000018895"/>
    </source>
</evidence>
<dbReference type="SMART" id="SM01298">
    <property type="entry name" value="KapB"/>
    <property type="match status" value="1"/>
</dbReference>
<dbReference type="STRING" id="1236971.JCM9152_431"/>
<dbReference type="AlphaFoldDB" id="W4QAL2"/>
<dbReference type="InterPro" id="IPR014916">
    <property type="entry name" value="KapB"/>
</dbReference>
<keyword evidence="2" id="KW-1185">Reference proteome</keyword>
<evidence type="ECO:0000313" key="1">
    <source>
        <dbReference type="EMBL" id="GAE29091.1"/>
    </source>
</evidence>
<proteinExistence type="predicted"/>
<sequence>MTELVRATYKTGVYIGELIERQVNQNRGLVKIIAVVKHPTQGDLHSPKQINVPLFHQRKALAQFEKAWVPLTSMKPFEHDVAPEYKESLKKALLQQMNILQADQSDWAKMSLAKLRECEKEYNLS</sequence>
<name>W4QAL2_9BACI</name>
<reference evidence="1" key="1">
    <citation type="journal article" date="2014" name="Genome Announc.">
        <title>Draft Genome Sequences of Three Alkaliphilic Bacillus Strains, Bacillus wakoensis JCM 9140T, Bacillus akibai JCM 9157T, and Bacillus hemicellulosilyticus JCM 9152T.</title>
        <authorList>
            <person name="Yuki M."/>
            <person name="Oshima K."/>
            <person name="Suda W."/>
            <person name="Oshida Y."/>
            <person name="Kitamura K."/>
            <person name="Iida T."/>
            <person name="Hattori M."/>
            <person name="Ohkuma M."/>
        </authorList>
    </citation>
    <scope>NUCLEOTIDE SEQUENCE [LARGE SCALE GENOMIC DNA]</scope>
    <source>
        <strain evidence="1">JCM 9152</strain>
    </source>
</reference>